<dbReference type="PANTHER" id="PTHR34310">
    <property type="entry name" value="DUF427 DOMAIN PROTEIN (AFU_ORTHOLOGUE AFUA_3G02220)"/>
    <property type="match status" value="1"/>
</dbReference>
<protein>
    <recommendedName>
        <fullName evidence="1">DUF427 domain-containing protein</fullName>
    </recommendedName>
</protein>
<dbReference type="InterPro" id="IPR038694">
    <property type="entry name" value="DUF427_sf"/>
</dbReference>
<organism evidence="2 3">
    <name type="scientific">Granulosicoccus antarcticus IMCC3135</name>
    <dbReference type="NCBI Taxonomy" id="1192854"/>
    <lineage>
        <taxon>Bacteria</taxon>
        <taxon>Pseudomonadati</taxon>
        <taxon>Pseudomonadota</taxon>
        <taxon>Gammaproteobacteria</taxon>
        <taxon>Chromatiales</taxon>
        <taxon>Granulosicoccaceae</taxon>
        <taxon>Granulosicoccus</taxon>
    </lineage>
</organism>
<evidence type="ECO:0000259" key="1">
    <source>
        <dbReference type="Pfam" id="PF04248"/>
    </source>
</evidence>
<feature type="domain" description="DUF427" evidence="1">
    <location>
        <begin position="27"/>
        <end position="119"/>
    </location>
</feature>
<dbReference type="PANTHER" id="PTHR34310:SF9">
    <property type="entry name" value="BLR5716 PROTEIN"/>
    <property type="match status" value="1"/>
</dbReference>
<dbReference type="Pfam" id="PF04248">
    <property type="entry name" value="NTP_transf_9"/>
    <property type="match status" value="1"/>
</dbReference>
<dbReference type="Proteomes" id="UP000250079">
    <property type="component" value="Chromosome"/>
</dbReference>
<dbReference type="OrthoDB" id="4565346at2"/>
<name>A0A2Z2NZB7_9GAMM</name>
<keyword evidence="3" id="KW-1185">Reference proteome</keyword>
<evidence type="ECO:0000313" key="3">
    <source>
        <dbReference type="Proteomes" id="UP000250079"/>
    </source>
</evidence>
<proteinExistence type="predicted"/>
<dbReference type="RefSeq" id="WP_088920078.1">
    <property type="nucleotide sequence ID" value="NZ_CP018632.1"/>
</dbReference>
<dbReference type="AlphaFoldDB" id="A0A2Z2NZB7"/>
<dbReference type="Gene3D" id="2.170.150.40">
    <property type="entry name" value="Domain of unknown function (DUF427)"/>
    <property type="match status" value="1"/>
</dbReference>
<dbReference type="EMBL" id="CP018632">
    <property type="protein sequence ID" value="ASJ75128.1"/>
    <property type="molecule type" value="Genomic_DNA"/>
</dbReference>
<reference evidence="2 3" key="1">
    <citation type="submission" date="2016-12" db="EMBL/GenBank/DDBJ databases">
        <authorList>
            <person name="Song W.-J."/>
            <person name="Kurnit D.M."/>
        </authorList>
    </citation>
    <scope>NUCLEOTIDE SEQUENCE [LARGE SCALE GENOMIC DNA]</scope>
    <source>
        <strain evidence="2 3">IMCC3135</strain>
    </source>
</reference>
<gene>
    <name evidence="2" type="ORF">IMCC3135_25325</name>
</gene>
<accession>A0A2Z2NZB7</accession>
<dbReference type="InterPro" id="IPR007361">
    <property type="entry name" value="DUF427"/>
</dbReference>
<dbReference type="KEGG" id="gai:IMCC3135_25325"/>
<sequence>MTIRMRESYRVIVADRYLSTRFIDDVVEVLWGNHVVIETDYALRLLEGDRTPVTYVPINEITGATLQVSDTAYNCRWKGAARYYDVHLSNGEVVLDGAWAYPEAPDELALLRKQIAFDTEQFSEIFTSKRGGVNEQIG</sequence>
<evidence type="ECO:0000313" key="2">
    <source>
        <dbReference type="EMBL" id="ASJ75128.1"/>
    </source>
</evidence>